<feature type="transmembrane region" description="Helical" evidence="1">
    <location>
        <begin position="258"/>
        <end position="279"/>
    </location>
</feature>
<keyword evidence="3" id="KW-0012">Acyltransferase</keyword>
<feature type="transmembrane region" description="Helical" evidence="1">
    <location>
        <begin position="14"/>
        <end position="37"/>
    </location>
</feature>
<feature type="transmembrane region" description="Helical" evidence="1">
    <location>
        <begin position="58"/>
        <end position="78"/>
    </location>
</feature>
<gene>
    <name evidence="3" type="ORF">MUY27_04830</name>
</gene>
<evidence type="ECO:0000313" key="4">
    <source>
        <dbReference type="Proteomes" id="UP001139450"/>
    </source>
</evidence>
<feature type="transmembrane region" description="Helical" evidence="1">
    <location>
        <begin position="219"/>
        <end position="237"/>
    </location>
</feature>
<feature type="transmembrane region" description="Helical" evidence="1">
    <location>
        <begin position="136"/>
        <end position="154"/>
    </location>
</feature>
<keyword evidence="1" id="KW-0472">Membrane</keyword>
<dbReference type="AlphaFoldDB" id="A0A9X1X0K0"/>
<feature type="transmembrane region" description="Helical" evidence="1">
    <location>
        <begin position="160"/>
        <end position="180"/>
    </location>
</feature>
<sequence length="370" mass="42592">MVHWWPKNTFLYTLAGYCNAPSVFFTLSGFLITSILLKDRLKSEKTGVNKLLVYVNFFAKRALRLFPGYFLILGIWYFTRPGSEPINFKYYLTFTSNIYTYRIQQWPALAHLWSMAVEEQFYFIWPWVILFTNRKYLGYVITLFIGMGLISEKLTSDNAFSAMLTTNCLNALAGGALLGWLTITHSPLLSKIYTPVSIAAVASLAILLCQAIFHRLYFIQDTTLATIITIWIILFFVRKPESGSYLFAFVLDNKQLMHIGKISYGIYLFHFILPYYTYHFLQPFNAFLGLPPVSYDQDYVLIFENFVLLIGISALSYRYFEQPILTLKKYFKMPDAKNHPDLTNILKETGVTTADSGNYHEHGVSNGDGI</sequence>
<dbReference type="PANTHER" id="PTHR23028">
    <property type="entry name" value="ACETYLTRANSFERASE"/>
    <property type="match status" value="1"/>
</dbReference>
<reference evidence="3" key="1">
    <citation type="submission" date="2022-04" db="EMBL/GenBank/DDBJ databases">
        <title>Mucilaginibacter sp. RS28 isolated from freshwater.</title>
        <authorList>
            <person name="Ko S.-R."/>
        </authorList>
    </citation>
    <scope>NUCLEOTIDE SEQUENCE</scope>
    <source>
        <strain evidence="3">RS28</strain>
    </source>
</reference>
<dbReference type="Proteomes" id="UP001139450">
    <property type="component" value="Unassembled WGS sequence"/>
</dbReference>
<dbReference type="InterPro" id="IPR002656">
    <property type="entry name" value="Acyl_transf_3_dom"/>
</dbReference>
<dbReference type="PANTHER" id="PTHR23028:SF53">
    <property type="entry name" value="ACYL_TRANSF_3 DOMAIN-CONTAINING PROTEIN"/>
    <property type="match status" value="1"/>
</dbReference>
<feature type="transmembrane region" description="Helical" evidence="1">
    <location>
        <begin position="299"/>
        <end position="320"/>
    </location>
</feature>
<proteinExistence type="predicted"/>
<feature type="domain" description="Acyltransferase 3" evidence="2">
    <location>
        <begin position="15"/>
        <end position="287"/>
    </location>
</feature>
<dbReference type="GO" id="GO:0000271">
    <property type="term" value="P:polysaccharide biosynthetic process"/>
    <property type="evidence" value="ECO:0007669"/>
    <property type="project" value="TreeGrafter"/>
</dbReference>
<dbReference type="GO" id="GO:0016747">
    <property type="term" value="F:acyltransferase activity, transferring groups other than amino-acyl groups"/>
    <property type="evidence" value="ECO:0007669"/>
    <property type="project" value="InterPro"/>
</dbReference>
<protein>
    <submittedName>
        <fullName evidence="3">Acyltransferase</fullName>
    </submittedName>
</protein>
<feature type="transmembrane region" description="Helical" evidence="1">
    <location>
        <begin position="192"/>
        <end position="213"/>
    </location>
</feature>
<organism evidence="3 4">
    <name type="scientific">Mucilaginibacter straminoryzae</name>
    <dbReference type="NCBI Taxonomy" id="2932774"/>
    <lineage>
        <taxon>Bacteria</taxon>
        <taxon>Pseudomonadati</taxon>
        <taxon>Bacteroidota</taxon>
        <taxon>Sphingobacteriia</taxon>
        <taxon>Sphingobacteriales</taxon>
        <taxon>Sphingobacteriaceae</taxon>
        <taxon>Mucilaginibacter</taxon>
    </lineage>
</organism>
<name>A0A9X1X0K0_9SPHI</name>
<accession>A0A9X1X0K0</accession>
<comment type="caution">
    <text evidence="3">The sequence shown here is derived from an EMBL/GenBank/DDBJ whole genome shotgun (WGS) entry which is preliminary data.</text>
</comment>
<dbReference type="GO" id="GO:0016020">
    <property type="term" value="C:membrane"/>
    <property type="evidence" value="ECO:0007669"/>
    <property type="project" value="TreeGrafter"/>
</dbReference>
<evidence type="ECO:0000259" key="2">
    <source>
        <dbReference type="Pfam" id="PF01757"/>
    </source>
</evidence>
<keyword evidence="3" id="KW-0808">Transferase</keyword>
<keyword evidence="1" id="KW-0812">Transmembrane</keyword>
<evidence type="ECO:0000256" key="1">
    <source>
        <dbReference type="SAM" id="Phobius"/>
    </source>
</evidence>
<dbReference type="Pfam" id="PF01757">
    <property type="entry name" value="Acyl_transf_3"/>
    <property type="match status" value="1"/>
</dbReference>
<dbReference type="EMBL" id="JALJEJ010000002">
    <property type="protein sequence ID" value="MCJ8209022.1"/>
    <property type="molecule type" value="Genomic_DNA"/>
</dbReference>
<keyword evidence="1" id="KW-1133">Transmembrane helix</keyword>
<dbReference type="InterPro" id="IPR050879">
    <property type="entry name" value="Acyltransferase_3"/>
</dbReference>
<evidence type="ECO:0000313" key="3">
    <source>
        <dbReference type="EMBL" id="MCJ8209022.1"/>
    </source>
</evidence>
<feature type="transmembrane region" description="Helical" evidence="1">
    <location>
        <begin position="110"/>
        <end position="129"/>
    </location>
</feature>
<keyword evidence="4" id="KW-1185">Reference proteome</keyword>